<proteinExistence type="predicted"/>
<comment type="caution">
    <text evidence="3">The sequence shown here is derived from an EMBL/GenBank/DDBJ whole genome shotgun (WGS) entry which is preliminary data.</text>
</comment>
<reference evidence="3 4" key="1">
    <citation type="submission" date="2020-03" db="EMBL/GenBank/DDBJ databases">
        <title>Genomic Encyclopedia of Type Strains, Phase IV (KMG-IV): sequencing the most valuable type-strain genomes for metagenomic binning, comparative biology and taxonomic classification.</title>
        <authorList>
            <person name="Goeker M."/>
        </authorList>
    </citation>
    <scope>NUCLEOTIDE SEQUENCE [LARGE SCALE GENOMIC DNA]</scope>
    <source>
        <strain evidence="3 4">DSM 105096</strain>
    </source>
</reference>
<dbReference type="RefSeq" id="WP_168037539.1">
    <property type="nucleotide sequence ID" value="NZ_JAATJH010000003.1"/>
</dbReference>
<evidence type="ECO:0000256" key="1">
    <source>
        <dbReference type="SAM" id="SignalP"/>
    </source>
</evidence>
<sequence>MNRLFLPLLFLMVLVASCNTSKKMAEDSPFDPEADRKELVGSTWSIDRIFGKDITAPDGRTKPYLTFTADGKVQGHTGCNPINGNYTLENGLRITFSDMASGMAFCGDVPYEAEFLEILNTADNYTLNNGSLSLNKGRMAPMAILSNTADDATGNQQADFDTDGDRKMLAEHTWTIDKIYGKDIKAMDGRQKAFLKFTTDGKVSGNTGCNPITGTYTLEEGLRIKFNDMATGLAFCGDVPYEGDFKDVLNNTDNYTINKGTLSLNKARMAPMAVLKKGK</sequence>
<dbReference type="PANTHER" id="PTHR35535:SF2">
    <property type="entry name" value="DUF306 DOMAIN-CONTAINING PROTEIN"/>
    <property type="match status" value="1"/>
</dbReference>
<accession>A0ABX0XBY6</accession>
<dbReference type="InterPro" id="IPR053147">
    <property type="entry name" value="Hsp_HslJ-like"/>
</dbReference>
<evidence type="ECO:0000313" key="4">
    <source>
        <dbReference type="Proteomes" id="UP000770785"/>
    </source>
</evidence>
<dbReference type="Proteomes" id="UP000770785">
    <property type="component" value="Unassembled WGS sequence"/>
</dbReference>
<name>A0ABX0XBY6_9BACT</name>
<keyword evidence="1" id="KW-0732">Signal</keyword>
<evidence type="ECO:0000313" key="3">
    <source>
        <dbReference type="EMBL" id="NJC26776.1"/>
    </source>
</evidence>
<gene>
    <name evidence="3" type="ORF">GGR27_002286</name>
</gene>
<organism evidence="3 4">
    <name type="scientific">Neolewinella antarctica</name>
    <dbReference type="NCBI Taxonomy" id="442734"/>
    <lineage>
        <taxon>Bacteria</taxon>
        <taxon>Pseudomonadati</taxon>
        <taxon>Bacteroidota</taxon>
        <taxon>Saprospiria</taxon>
        <taxon>Saprospirales</taxon>
        <taxon>Lewinellaceae</taxon>
        <taxon>Neolewinella</taxon>
    </lineage>
</organism>
<protein>
    <submittedName>
        <fullName evidence="3">Heat shock protein HslJ</fullName>
    </submittedName>
</protein>
<feature type="signal peptide" evidence="1">
    <location>
        <begin position="1"/>
        <end position="25"/>
    </location>
</feature>
<keyword evidence="3" id="KW-0346">Stress response</keyword>
<dbReference type="Gene3D" id="2.40.128.270">
    <property type="match status" value="2"/>
</dbReference>
<feature type="chain" id="PRO_5046560986" evidence="1">
    <location>
        <begin position="26"/>
        <end position="279"/>
    </location>
</feature>
<dbReference type="Pfam" id="PF03724">
    <property type="entry name" value="META"/>
    <property type="match status" value="2"/>
</dbReference>
<dbReference type="InterPro" id="IPR005184">
    <property type="entry name" value="DUF306_Meta_HslJ"/>
</dbReference>
<feature type="domain" description="DUF306" evidence="2">
    <location>
        <begin position="168"/>
        <end position="274"/>
    </location>
</feature>
<feature type="domain" description="DUF306" evidence="2">
    <location>
        <begin position="37"/>
        <end position="139"/>
    </location>
</feature>
<keyword evidence="4" id="KW-1185">Reference proteome</keyword>
<dbReference type="PROSITE" id="PS51257">
    <property type="entry name" value="PROKAR_LIPOPROTEIN"/>
    <property type="match status" value="1"/>
</dbReference>
<dbReference type="InterPro" id="IPR038670">
    <property type="entry name" value="HslJ-like_sf"/>
</dbReference>
<dbReference type="EMBL" id="JAATJH010000003">
    <property type="protein sequence ID" value="NJC26776.1"/>
    <property type="molecule type" value="Genomic_DNA"/>
</dbReference>
<dbReference type="PANTHER" id="PTHR35535">
    <property type="entry name" value="HEAT SHOCK PROTEIN HSLJ"/>
    <property type="match status" value="1"/>
</dbReference>
<evidence type="ECO:0000259" key="2">
    <source>
        <dbReference type="Pfam" id="PF03724"/>
    </source>
</evidence>